<dbReference type="Proteomes" id="UP001172159">
    <property type="component" value="Unassembled WGS sequence"/>
</dbReference>
<keyword evidence="1" id="KW-0472">Membrane</keyword>
<reference evidence="2" key="1">
    <citation type="submission" date="2023-06" db="EMBL/GenBank/DDBJ databases">
        <title>Genome-scale phylogeny and comparative genomics of the fungal order Sordariales.</title>
        <authorList>
            <consortium name="Lawrence Berkeley National Laboratory"/>
            <person name="Hensen N."/>
            <person name="Bonometti L."/>
            <person name="Westerberg I."/>
            <person name="Brannstrom I.O."/>
            <person name="Guillou S."/>
            <person name="Cros-Aarteil S."/>
            <person name="Calhoun S."/>
            <person name="Haridas S."/>
            <person name="Kuo A."/>
            <person name="Mondo S."/>
            <person name="Pangilinan J."/>
            <person name="Riley R."/>
            <person name="Labutti K."/>
            <person name="Andreopoulos B."/>
            <person name="Lipzen A."/>
            <person name="Chen C."/>
            <person name="Yanf M."/>
            <person name="Daum C."/>
            <person name="Ng V."/>
            <person name="Clum A."/>
            <person name="Steindorff A."/>
            <person name="Ohm R."/>
            <person name="Martin F."/>
            <person name="Silar P."/>
            <person name="Natvig D."/>
            <person name="Lalanne C."/>
            <person name="Gautier V."/>
            <person name="Ament-Velasquez S.L."/>
            <person name="Kruys A."/>
            <person name="Hutchinson M.I."/>
            <person name="Powell A.J."/>
            <person name="Barry K."/>
            <person name="Miller A.N."/>
            <person name="Grigoriev I.V."/>
            <person name="Debuchy R."/>
            <person name="Gladieux P."/>
            <person name="Thoren M.H."/>
            <person name="Johannesson H."/>
        </authorList>
    </citation>
    <scope>NUCLEOTIDE SEQUENCE</scope>
    <source>
        <strain evidence="2">CBS 540.89</strain>
    </source>
</reference>
<comment type="caution">
    <text evidence="2">The sequence shown here is derived from an EMBL/GenBank/DDBJ whole genome shotgun (WGS) entry which is preliminary data.</text>
</comment>
<keyword evidence="3" id="KW-1185">Reference proteome</keyword>
<name>A0AA40DL45_9PEZI</name>
<sequence length="253" mass="30123">MSVRRRDRQAEAIVRARLNGYVHGKYVESDAAIQKYQYRPKVKSSQDNTLDLYVMWHIDKRVDITYNKRSLRLLIIFKRKNNIYKAIIIIKRRLLIVEFFLNSKVSKEVKKALDKLEKELLNLKVNKREGKVIELLLIIVRYRNKLNFKKKTVNSSLYTNRLISNYCKKGIKYRVFNNLISIYISINNKTFKGNIIGNNSFYLFIAFKSSIFYYYKGFILIILNIVITFTLYFKIITIKTKALKYLKERSIGL</sequence>
<evidence type="ECO:0000313" key="2">
    <source>
        <dbReference type="EMBL" id="KAK0707225.1"/>
    </source>
</evidence>
<feature type="transmembrane region" description="Helical" evidence="1">
    <location>
        <begin position="212"/>
        <end position="233"/>
    </location>
</feature>
<evidence type="ECO:0000313" key="3">
    <source>
        <dbReference type="Proteomes" id="UP001172159"/>
    </source>
</evidence>
<protein>
    <submittedName>
        <fullName evidence="2">Uncharacterized protein</fullName>
    </submittedName>
</protein>
<dbReference type="AlphaFoldDB" id="A0AA40DL45"/>
<gene>
    <name evidence="2" type="ORF">B0T21DRAFT_353014</name>
</gene>
<keyword evidence="1" id="KW-1133">Transmembrane helix</keyword>
<accession>A0AA40DL45</accession>
<organism evidence="2 3">
    <name type="scientific">Apiosordaria backusii</name>
    <dbReference type="NCBI Taxonomy" id="314023"/>
    <lineage>
        <taxon>Eukaryota</taxon>
        <taxon>Fungi</taxon>
        <taxon>Dikarya</taxon>
        <taxon>Ascomycota</taxon>
        <taxon>Pezizomycotina</taxon>
        <taxon>Sordariomycetes</taxon>
        <taxon>Sordariomycetidae</taxon>
        <taxon>Sordariales</taxon>
        <taxon>Lasiosphaeriaceae</taxon>
        <taxon>Apiosordaria</taxon>
    </lineage>
</organism>
<evidence type="ECO:0000256" key="1">
    <source>
        <dbReference type="SAM" id="Phobius"/>
    </source>
</evidence>
<keyword evidence="1" id="KW-0812">Transmembrane</keyword>
<proteinExistence type="predicted"/>
<dbReference type="EMBL" id="JAUKTV010000019">
    <property type="protein sequence ID" value="KAK0707225.1"/>
    <property type="molecule type" value="Genomic_DNA"/>
</dbReference>